<comment type="caution">
    <text evidence="6">The sequence shown here is derived from an EMBL/GenBank/DDBJ whole genome shotgun (WGS) entry which is preliminary data.</text>
</comment>
<dbReference type="InterPro" id="IPR000719">
    <property type="entry name" value="Prot_kinase_dom"/>
</dbReference>
<accession>A0AAD6Y7B3</accession>
<dbReference type="GO" id="GO:0010506">
    <property type="term" value="P:regulation of autophagy"/>
    <property type="evidence" value="ECO:0007669"/>
    <property type="project" value="InterPro"/>
</dbReference>
<dbReference type="PROSITE" id="PS00108">
    <property type="entry name" value="PROTEIN_KINASE_ST"/>
    <property type="match status" value="1"/>
</dbReference>
<evidence type="ECO:0000259" key="5">
    <source>
        <dbReference type="PROSITE" id="PS50011"/>
    </source>
</evidence>
<evidence type="ECO:0000256" key="2">
    <source>
        <dbReference type="ARBA" id="ARBA00022840"/>
    </source>
</evidence>
<evidence type="ECO:0000313" key="7">
    <source>
        <dbReference type="Proteomes" id="UP001219525"/>
    </source>
</evidence>
<feature type="compositionally biased region" description="Pro residues" evidence="4">
    <location>
        <begin position="428"/>
        <end position="459"/>
    </location>
</feature>
<dbReference type="PANTHER" id="PTHR24348:SF71">
    <property type="entry name" value="PROTEIN KINASE DOMAIN-CONTAINING PROTEIN"/>
    <property type="match status" value="1"/>
</dbReference>
<dbReference type="InterPro" id="IPR011009">
    <property type="entry name" value="Kinase-like_dom_sf"/>
</dbReference>
<dbReference type="GO" id="GO:0005737">
    <property type="term" value="C:cytoplasm"/>
    <property type="evidence" value="ECO:0007669"/>
    <property type="project" value="TreeGrafter"/>
</dbReference>
<evidence type="ECO:0000256" key="1">
    <source>
        <dbReference type="ARBA" id="ARBA00022741"/>
    </source>
</evidence>
<feature type="compositionally biased region" description="Low complexity" evidence="4">
    <location>
        <begin position="416"/>
        <end position="427"/>
    </location>
</feature>
<dbReference type="SUPFAM" id="SSF56112">
    <property type="entry name" value="Protein kinase-like (PK-like)"/>
    <property type="match status" value="1"/>
</dbReference>
<keyword evidence="1 3" id="KW-0547">Nucleotide-binding</keyword>
<dbReference type="PROSITE" id="PS00107">
    <property type="entry name" value="PROTEIN_KINASE_ATP"/>
    <property type="match status" value="1"/>
</dbReference>
<keyword evidence="7" id="KW-1185">Reference proteome</keyword>
<dbReference type="EMBL" id="JARJCW010000097">
    <property type="protein sequence ID" value="KAJ7194564.1"/>
    <property type="molecule type" value="Genomic_DNA"/>
</dbReference>
<evidence type="ECO:0000256" key="4">
    <source>
        <dbReference type="SAM" id="MobiDB-lite"/>
    </source>
</evidence>
<keyword evidence="6" id="KW-0808">Transferase</keyword>
<dbReference type="GO" id="GO:0005524">
    <property type="term" value="F:ATP binding"/>
    <property type="evidence" value="ECO:0007669"/>
    <property type="project" value="UniProtKB-UniRule"/>
</dbReference>
<dbReference type="PROSITE" id="PS50011">
    <property type="entry name" value="PROTEIN_KINASE_DOM"/>
    <property type="match status" value="1"/>
</dbReference>
<keyword evidence="6" id="KW-0418">Kinase</keyword>
<sequence>MSVIDPGSSQQRLERDTDVWNWIPPNHSILASHPHLLLAAHLYLRPFCSSDFASFASYRLIMPHTKLASDTLPDLTGQFIDDGALELLTLLGAGAYGKVYMARNTTAEPDSDEPPFYAVKCMPRYKPGSSEAEIQENELNVHRMVSDHPCVITFYRYFVTADFVFIVLELSTGGDFFHAMVQRRCFYGRPAHIKRAFNEILDAVEFLHRNSIYHRDLKPENLLCNSAGTEIRLADFGLATQIANTNEYCGTRTYMSPESIDCDNPRGCYSARHSDLWAISVILVNLISGHRPWGSADPSDRGFARFRKDDSYLIRALNITPETNALLRWCFHENPRRRPTLEQFRTAVNEIEVFVLEDAPLSSPPCTSPLEFSAVPPLERAVPASASAPAPADLCATPRPAHPVRMPHPVHFIIGSLSSDSSSHSSPLSPPIFSPPSPISSPPSPISSPPSPASSPPPTSAFASTSDSSSLPSSDPSALSVDMSLDSSPPTTPDTSACSADEVPLSLLFPAPPQHSWLDALPRALKPTALRAGRPAPAPAVPNPKRLPPLPVPPAFTQPVAPLAIRKAGQLRPMASNARPALPARIARKQFLNKPRFVKASDN</sequence>
<name>A0AAD6Y7B3_9AGAR</name>
<feature type="compositionally biased region" description="Pro residues" evidence="4">
    <location>
        <begin position="536"/>
        <end position="554"/>
    </location>
</feature>
<dbReference type="SMART" id="SM00220">
    <property type="entry name" value="S_TKc"/>
    <property type="match status" value="1"/>
</dbReference>
<protein>
    <submittedName>
        <fullName evidence="6">Kinase-like domain-containing protein</fullName>
    </submittedName>
</protein>
<reference evidence="6" key="1">
    <citation type="submission" date="2023-03" db="EMBL/GenBank/DDBJ databases">
        <title>Massive genome expansion in bonnet fungi (Mycena s.s.) driven by repeated elements and novel gene families across ecological guilds.</title>
        <authorList>
            <consortium name="Lawrence Berkeley National Laboratory"/>
            <person name="Harder C.B."/>
            <person name="Miyauchi S."/>
            <person name="Viragh M."/>
            <person name="Kuo A."/>
            <person name="Thoen E."/>
            <person name="Andreopoulos B."/>
            <person name="Lu D."/>
            <person name="Skrede I."/>
            <person name="Drula E."/>
            <person name="Henrissat B."/>
            <person name="Morin E."/>
            <person name="Kohler A."/>
            <person name="Barry K."/>
            <person name="LaButti K."/>
            <person name="Morin E."/>
            <person name="Salamov A."/>
            <person name="Lipzen A."/>
            <person name="Mereny Z."/>
            <person name="Hegedus B."/>
            <person name="Baldrian P."/>
            <person name="Stursova M."/>
            <person name="Weitz H."/>
            <person name="Taylor A."/>
            <person name="Grigoriev I.V."/>
            <person name="Nagy L.G."/>
            <person name="Martin F."/>
            <person name="Kauserud H."/>
        </authorList>
    </citation>
    <scope>NUCLEOTIDE SEQUENCE</scope>
    <source>
        <strain evidence="6">9144</strain>
    </source>
</reference>
<dbReference type="InterPro" id="IPR017441">
    <property type="entry name" value="Protein_kinase_ATP_BS"/>
</dbReference>
<feature type="region of interest" description="Disordered" evidence="4">
    <location>
        <begin position="532"/>
        <end position="554"/>
    </location>
</feature>
<dbReference type="AlphaFoldDB" id="A0AAD6Y7B3"/>
<feature type="binding site" evidence="3">
    <location>
        <position position="120"/>
    </location>
    <ligand>
        <name>ATP</name>
        <dbReference type="ChEBI" id="CHEBI:30616"/>
    </ligand>
</feature>
<organism evidence="6 7">
    <name type="scientific">Mycena pura</name>
    <dbReference type="NCBI Taxonomy" id="153505"/>
    <lineage>
        <taxon>Eukaryota</taxon>
        <taxon>Fungi</taxon>
        <taxon>Dikarya</taxon>
        <taxon>Basidiomycota</taxon>
        <taxon>Agaricomycotina</taxon>
        <taxon>Agaricomycetes</taxon>
        <taxon>Agaricomycetidae</taxon>
        <taxon>Agaricales</taxon>
        <taxon>Marasmiineae</taxon>
        <taxon>Mycenaceae</taxon>
        <taxon>Mycena</taxon>
    </lineage>
</organism>
<dbReference type="InterPro" id="IPR008271">
    <property type="entry name" value="Ser/Thr_kinase_AS"/>
</dbReference>
<keyword evidence="2 3" id="KW-0067">ATP-binding</keyword>
<dbReference type="Pfam" id="PF00069">
    <property type="entry name" value="Pkinase"/>
    <property type="match status" value="1"/>
</dbReference>
<dbReference type="Gene3D" id="1.10.510.10">
    <property type="entry name" value="Transferase(Phosphotransferase) domain 1"/>
    <property type="match status" value="1"/>
</dbReference>
<evidence type="ECO:0000313" key="6">
    <source>
        <dbReference type="EMBL" id="KAJ7194564.1"/>
    </source>
</evidence>
<evidence type="ECO:0000256" key="3">
    <source>
        <dbReference type="PROSITE-ProRule" id="PRU10141"/>
    </source>
</evidence>
<feature type="compositionally biased region" description="Low complexity" evidence="4">
    <location>
        <begin position="460"/>
        <end position="480"/>
    </location>
</feature>
<gene>
    <name evidence="6" type="ORF">GGX14DRAFT_678680</name>
</gene>
<dbReference type="PANTHER" id="PTHR24348">
    <property type="entry name" value="SERINE/THREONINE-PROTEIN KINASE UNC-51-RELATED"/>
    <property type="match status" value="1"/>
</dbReference>
<dbReference type="Proteomes" id="UP001219525">
    <property type="component" value="Unassembled WGS sequence"/>
</dbReference>
<dbReference type="GO" id="GO:0004674">
    <property type="term" value="F:protein serine/threonine kinase activity"/>
    <property type="evidence" value="ECO:0007669"/>
    <property type="project" value="InterPro"/>
</dbReference>
<feature type="region of interest" description="Disordered" evidence="4">
    <location>
        <begin position="415"/>
        <end position="499"/>
    </location>
</feature>
<proteinExistence type="predicted"/>
<feature type="domain" description="Protein kinase" evidence="5">
    <location>
        <begin position="85"/>
        <end position="355"/>
    </location>
</feature>
<dbReference type="InterPro" id="IPR045269">
    <property type="entry name" value="Atg1-like"/>
</dbReference>
<feature type="compositionally biased region" description="Polar residues" evidence="4">
    <location>
        <begin position="485"/>
        <end position="498"/>
    </location>
</feature>